<evidence type="ECO:0000313" key="3">
    <source>
        <dbReference type="EMBL" id="SDJ35528.1"/>
    </source>
</evidence>
<reference evidence="3 4" key="1">
    <citation type="submission" date="2016-10" db="EMBL/GenBank/DDBJ databases">
        <authorList>
            <person name="de Groot N.N."/>
        </authorList>
    </citation>
    <scope>NUCLEOTIDE SEQUENCE [LARGE SCALE GENOMIC DNA]</scope>
    <source>
        <strain evidence="3 4">CGMCC 4.5727</strain>
    </source>
</reference>
<dbReference type="Proteomes" id="UP000199155">
    <property type="component" value="Unassembled WGS sequence"/>
</dbReference>
<keyword evidence="2" id="KW-0472">Membrane</keyword>
<name>A0A1G8T1X0_9ACTN</name>
<dbReference type="InterPro" id="IPR045513">
    <property type="entry name" value="DUF6479"/>
</dbReference>
<proteinExistence type="predicted"/>
<organism evidence="3 4">
    <name type="scientific">Streptomyces indicus</name>
    <dbReference type="NCBI Taxonomy" id="417292"/>
    <lineage>
        <taxon>Bacteria</taxon>
        <taxon>Bacillati</taxon>
        <taxon>Actinomycetota</taxon>
        <taxon>Actinomycetes</taxon>
        <taxon>Kitasatosporales</taxon>
        <taxon>Streptomycetaceae</taxon>
        <taxon>Streptomyces</taxon>
    </lineage>
</organism>
<feature type="region of interest" description="Disordered" evidence="1">
    <location>
        <begin position="47"/>
        <end position="91"/>
    </location>
</feature>
<evidence type="ECO:0000313" key="4">
    <source>
        <dbReference type="Proteomes" id="UP000199155"/>
    </source>
</evidence>
<keyword evidence="2" id="KW-0812">Transmembrane</keyword>
<dbReference type="AlphaFoldDB" id="A0A1G8T1X0"/>
<sequence>MSIMQTHTDLTDLTVLAASSTASLWLIIVGVILVLMLLGMFLMGQRRAARRRRSQPGTTSGRSPGSTDRQAQRGEGWQTPDDDPEQGNPRP</sequence>
<keyword evidence="2" id="KW-1133">Transmembrane helix</keyword>
<evidence type="ECO:0000256" key="2">
    <source>
        <dbReference type="SAM" id="Phobius"/>
    </source>
</evidence>
<gene>
    <name evidence="3" type="ORF">SAMN05421806_1017</name>
</gene>
<dbReference type="Pfam" id="PF20087">
    <property type="entry name" value="DUF6479"/>
    <property type="match status" value="1"/>
</dbReference>
<evidence type="ECO:0000256" key="1">
    <source>
        <dbReference type="SAM" id="MobiDB-lite"/>
    </source>
</evidence>
<protein>
    <submittedName>
        <fullName evidence="3">Uncharacterized protein</fullName>
    </submittedName>
</protein>
<accession>A0A1G8T1X0</accession>
<keyword evidence="4" id="KW-1185">Reference proteome</keyword>
<dbReference type="STRING" id="417292.SAMN05421806_1017"/>
<dbReference type="EMBL" id="FNFF01000001">
    <property type="protein sequence ID" value="SDJ35528.1"/>
    <property type="molecule type" value="Genomic_DNA"/>
</dbReference>
<feature type="compositionally biased region" description="Polar residues" evidence="1">
    <location>
        <begin position="55"/>
        <end position="69"/>
    </location>
</feature>
<feature type="transmembrane region" description="Helical" evidence="2">
    <location>
        <begin position="22"/>
        <end position="43"/>
    </location>
</feature>